<sequence>MISLRYLINIDCKLQVSANNFIYCTFEILPMMPLFGSEIPITTEPLELFIGCRFDT</sequence>
<dbReference type="EMBL" id="LLXI01007217">
    <property type="protein sequence ID" value="PKY62486.1"/>
    <property type="molecule type" value="Genomic_DNA"/>
</dbReference>
<gene>
    <name evidence="1" type="ORF">RhiirA4_489021</name>
</gene>
<organism evidence="1 2">
    <name type="scientific">Rhizophagus irregularis</name>
    <dbReference type="NCBI Taxonomy" id="588596"/>
    <lineage>
        <taxon>Eukaryota</taxon>
        <taxon>Fungi</taxon>
        <taxon>Fungi incertae sedis</taxon>
        <taxon>Mucoromycota</taxon>
        <taxon>Glomeromycotina</taxon>
        <taxon>Glomeromycetes</taxon>
        <taxon>Glomerales</taxon>
        <taxon>Glomeraceae</taxon>
        <taxon>Rhizophagus</taxon>
    </lineage>
</organism>
<accession>A0A2I1HUF7</accession>
<keyword evidence="2" id="KW-1185">Reference proteome</keyword>
<name>A0A2I1HUF7_9GLOM</name>
<comment type="caution">
    <text evidence="1">The sequence shown here is derived from an EMBL/GenBank/DDBJ whole genome shotgun (WGS) entry which is preliminary data.</text>
</comment>
<reference evidence="1 2" key="1">
    <citation type="submission" date="2015-10" db="EMBL/GenBank/DDBJ databases">
        <title>Genome analyses suggest a sexual origin of heterokaryosis in a supposedly ancient asexual fungus.</title>
        <authorList>
            <person name="Ropars J."/>
            <person name="Sedzielewska K."/>
            <person name="Noel J."/>
            <person name="Charron P."/>
            <person name="Farinelli L."/>
            <person name="Marton T."/>
            <person name="Kruger M."/>
            <person name="Pelin A."/>
            <person name="Brachmann A."/>
            <person name="Corradi N."/>
        </authorList>
    </citation>
    <scope>NUCLEOTIDE SEQUENCE [LARGE SCALE GENOMIC DNA]</scope>
    <source>
        <strain evidence="1 2">A4</strain>
    </source>
</reference>
<dbReference type="Proteomes" id="UP000234323">
    <property type="component" value="Unassembled WGS sequence"/>
</dbReference>
<dbReference type="AlphaFoldDB" id="A0A2I1HUF7"/>
<protein>
    <submittedName>
        <fullName evidence="1">Uncharacterized protein</fullName>
    </submittedName>
</protein>
<evidence type="ECO:0000313" key="2">
    <source>
        <dbReference type="Proteomes" id="UP000234323"/>
    </source>
</evidence>
<evidence type="ECO:0000313" key="1">
    <source>
        <dbReference type="EMBL" id="PKY62486.1"/>
    </source>
</evidence>
<proteinExistence type="predicted"/>